<evidence type="ECO:0000313" key="1">
    <source>
        <dbReference type="EMBL" id="GIX96583.1"/>
    </source>
</evidence>
<name>A0AAV4PHU7_CAEEX</name>
<dbReference type="Proteomes" id="UP001054945">
    <property type="component" value="Unassembled WGS sequence"/>
</dbReference>
<protein>
    <submittedName>
        <fullName evidence="1">Uncharacterized protein</fullName>
    </submittedName>
</protein>
<gene>
    <name evidence="1" type="ORF">CEXT_774141</name>
</gene>
<comment type="caution">
    <text evidence="1">The sequence shown here is derived from an EMBL/GenBank/DDBJ whole genome shotgun (WGS) entry which is preliminary data.</text>
</comment>
<sequence>MITTCRNRFGNILLSVTVNNLHPVMTPLNSKTADDLGNVPAAVFIPARGLPIPLERDVIADEITCTGRDRIRLNACSFGILARSRNFSPPRMRAINGS</sequence>
<dbReference type="AlphaFoldDB" id="A0AAV4PHU7"/>
<reference evidence="1 2" key="1">
    <citation type="submission" date="2021-06" db="EMBL/GenBank/DDBJ databases">
        <title>Caerostris extrusa draft genome.</title>
        <authorList>
            <person name="Kono N."/>
            <person name="Arakawa K."/>
        </authorList>
    </citation>
    <scope>NUCLEOTIDE SEQUENCE [LARGE SCALE GENOMIC DNA]</scope>
</reference>
<accession>A0AAV4PHU7</accession>
<keyword evidence="2" id="KW-1185">Reference proteome</keyword>
<proteinExistence type="predicted"/>
<dbReference type="EMBL" id="BPLR01004663">
    <property type="protein sequence ID" value="GIX96583.1"/>
    <property type="molecule type" value="Genomic_DNA"/>
</dbReference>
<organism evidence="1 2">
    <name type="scientific">Caerostris extrusa</name>
    <name type="common">Bark spider</name>
    <name type="synonym">Caerostris bankana</name>
    <dbReference type="NCBI Taxonomy" id="172846"/>
    <lineage>
        <taxon>Eukaryota</taxon>
        <taxon>Metazoa</taxon>
        <taxon>Ecdysozoa</taxon>
        <taxon>Arthropoda</taxon>
        <taxon>Chelicerata</taxon>
        <taxon>Arachnida</taxon>
        <taxon>Araneae</taxon>
        <taxon>Araneomorphae</taxon>
        <taxon>Entelegynae</taxon>
        <taxon>Araneoidea</taxon>
        <taxon>Araneidae</taxon>
        <taxon>Caerostris</taxon>
    </lineage>
</organism>
<evidence type="ECO:0000313" key="2">
    <source>
        <dbReference type="Proteomes" id="UP001054945"/>
    </source>
</evidence>